<evidence type="ECO:0000313" key="1">
    <source>
        <dbReference type="EMBL" id="KAJ7552115.1"/>
    </source>
</evidence>
<evidence type="ECO:0000313" key="2">
    <source>
        <dbReference type="Proteomes" id="UP001162992"/>
    </source>
</evidence>
<reference evidence="2" key="1">
    <citation type="journal article" date="2024" name="Proc. Natl. Acad. Sci. U.S.A.">
        <title>Extraordinary preservation of gene collinearity over three hundred million years revealed in homosporous lycophytes.</title>
        <authorList>
            <person name="Li C."/>
            <person name="Wickell D."/>
            <person name="Kuo L.Y."/>
            <person name="Chen X."/>
            <person name="Nie B."/>
            <person name="Liao X."/>
            <person name="Peng D."/>
            <person name="Ji J."/>
            <person name="Jenkins J."/>
            <person name="Williams M."/>
            <person name="Shu S."/>
            <person name="Plott C."/>
            <person name="Barry K."/>
            <person name="Rajasekar S."/>
            <person name="Grimwood J."/>
            <person name="Han X."/>
            <person name="Sun S."/>
            <person name="Hou Z."/>
            <person name="He W."/>
            <person name="Dai G."/>
            <person name="Sun C."/>
            <person name="Schmutz J."/>
            <person name="Leebens-Mack J.H."/>
            <person name="Li F.W."/>
            <person name="Wang L."/>
        </authorList>
    </citation>
    <scope>NUCLEOTIDE SEQUENCE [LARGE SCALE GENOMIC DNA]</scope>
    <source>
        <strain evidence="2">cv. PW_Plant_1</strain>
    </source>
</reference>
<organism evidence="1 2">
    <name type="scientific">Diphasiastrum complanatum</name>
    <name type="common">Issler's clubmoss</name>
    <name type="synonym">Lycopodium complanatum</name>
    <dbReference type="NCBI Taxonomy" id="34168"/>
    <lineage>
        <taxon>Eukaryota</taxon>
        <taxon>Viridiplantae</taxon>
        <taxon>Streptophyta</taxon>
        <taxon>Embryophyta</taxon>
        <taxon>Tracheophyta</taxon>
        <taxon>Lycopodiopsida</taxon>
        <taxon>Lycopodiales</taxon>
        <taxon>Lycopodiaceae</taxon>
        <taxon>Lycopodioideae</taxon>
        <taxon>Diphasiastrum</taxon>
    </lineage>
</organism>
<accession>A0ACC2DD43</accession>
<gene>
    <name evidence="1" type="ORF">O6H91_06G042400</name>
</gene>
<comment type="caution">
    <text evidence="1">The sequence shown here is derived from an EMBL/GenBank/DDBJ whole genome shotgun (WGS) entry which is preliminary data.</text>
</comment>
<keyword evidence="2" id="KW-1185">Reference proteome</keyword>
<proteinExistence type="predicted"/>
<dbReference type="Proteomes" id="UP001162992">
    <property type="component" value="Chromosome 6"/>
</dbReference>
<name>A0ACC2DD43_DIPCM</name>
<protein>
    <submittedName>
        <fullName evidence="1">Uncharacterized protein</fullName>
    </submittedName>
</protein>
<dbReference type="EMBL" id="CM055097">
    <property type="protein sequence ID" value="KAJ7552115.1"/>
    <property type="molecule type" value="Genomic_DNA"/>
</dbReference>
<sequence>MQNATAQVHISYETLHAEEQILYIWIRAWHFLWTIIIIWAVLRFAILCYVRLLMEALAWRILAHSTAIQADVLMMTTTNRLGSSYNFIVINQARETAKAAIL</sequence>